<dbReference type="AlphaFoldDB" id="A0A2T3BFI9"/>
<dbReference type="InParanoid" id="A0A2T3BFI9"/>
<reference evidence="1 2" key="1">
    <citation type="journal article" date="2018" name="New Phytol.">
        <title>Comparative genomics and transcriptomics depict ericoid mycorrhizal fungi as versatile saprotrophs and plant mutualists.</title>
        <authorList>
            <person name="Martino E."/>
            <person name="Morin E."/>
            <person name="Grelet G.A."/>
            <person name="Kuo A."/>
            <person name="Kohler A."/>
            <person name="Daghino S."/>
            <person name="Barry K.W."/>
            <person name="Cichocki N."/>
            <person name="Clum A."/>
            <person name="Dockter R.B."/>
            <person name="Hainaut M."/>
            <person name="Kuo R.C."/>
            <person name="LaButti K."/>
            <person name="Lindahl B.D."/>
            <person name="Lindquist E.A."/>
            <person name="Lipzen A."/>
            <person name="Khouja H.R."/>
            <person name="Magnuson J."/>
            <person name="Murat C."/>
            <person name="Ohm R.A."/>
            <person name="Singer S.W."/>
            <person name="Spatafora J.W."/>
            <person name="Wang M."/>
            <person name="Veneault-Fourrey C."/>
            <person name="Henrissat B."/>
            <person name="Grigoriev I.V."/>
            <person name="Martin F.M."/>
            <person name="Perotto S."/>
        </authorList>
    </citation>
    <scope>NUCLEOTIDE SEQUENCE [LARGE SCALE GENOMIC DNA]</scope>
    <source>
        <strain evidence="1 2">ATCC 22711</strain>
    </source>
</reference>
<evidence type="ECO:0000313" key="2">
    <source>
        <dbReference type="Proteomes" id="UP000241818"/>
    </source>
</evidence>
<gene>
    <name evidence="1" type="ORF">M430DRAFT_164118</name>
</gene>
<accession>A0A2T3BFI9</accession>
<sequence length="63" mass="7384">MLRLRAVVSRELPLVFYPPAHTLCSCGEVRHRGYNFERAIRGWHQVQSSQSRPKNKRGAVCFW</sequence>
<dbReference type="Proteomes" id="UP000241818">
    <property type="component" value="Unassembled WGS sequence"/>
</dbReference>
<keyword evidence="2" id="KW-1185">Reference proteome</keyword>
<dbReference type="EMBL" id="KZ679006">
    <property type="protein sequence ID" value="PSS28187.1"/>
    <property type="molecule type" value="Genomic_DNA"/>
</dbReference>
<dbReference type="RefSeq" id="XP_024725712.1">
    <property type="nucleotide sequence ID" value="XM_024863456.1"/>
</dbReference>
<dbReference type="PROSITE" id="PS51257">
    <property type="entry name" value="PROKAR_LIPOPROTEIN"/>
    <property type="match status" value="1"/>
</dbReference>
<organism evidence="1 2">
    <name type="scientific">Amorphotheca resinae ATCC 22711</name>
    <dbReference type="NCBI Taxonomy" id="857342"/>
    <lineage>
        <taxon>Eukaryota</taxon>
        <taxon>Fungi</taxon>
        <taxon>Dikarya</taxon>
        <taxon>Ascomycota</taxon>
        <taxon>Pezizomycotina</taxon>
        <taxon>Leotiomycetes</taxon>
        <taxon>Helotiales</taxon>
        <taxon>Amorphothecaceae</taxon>
        <taxon>Amorphotheca</taxon>
    </lineage>
</organism>
<evidence type="ECO:0000313" key="1">
    <source>
        <dbReference type="EMBL" id="PSS28187.1"/>
    </source>
</evidence>
<proteinExistence type="predicted"/>
<name>A0A2T3BFI9_AMORE</name>
<protein>
    <submittedName>
        <fullName evidence="1">Uncharacterized protein</fullName>
    </submittedName>
</protein>
<dbReference type="GeneID" id="36571537"/>